<organism evidence="1 2">
    <name type="scientific">Roseomonas marmotae</name>
    <dbReference type="NCBI Taxonomy" id="2768161"/>
    <lineage>
        <taxon>Bacteria</taxon>
        <taxon>Pseudomonadati</taxon>
        <taxon>Pseudomonadota</taxon>
        <taxon>Alphaproteobacteria</taxon>
        <taxon>Acetobacterales</taxon>
        <taxon>Roseomonadaceae</taxon>
        <taxon>Roseomonas</taxon>
    </lineage>
</organism>
<accession>A0ABS3KFC5</accession>
<dbReference type="RefSeq" id="WP_207448900.1">
    <property type="nucleotide sequence ID" value="NZ_CP061095.1"/>
</dbReference>
<dbReference type="Proteomes" id="UP001518990">
    <property type="component" value="Unassembled WGS sequence"/>
</dbReference>
<evidence type="ECO:0000313" key="2">
    <source>
        <dbReference type="Proteomes" id="UP001518990"/>
    </source>
</evidence>
<evidence type="ECO:0000313" key="1">
    <source>
        <dbReference type="EMBL" id="MBO1076166.1"/>
    </source>
</evidence>
<dbReference type="EMBL" id="JACTNF010000018">
    <property type="protein sequence ID" value="MBO1076166.1"/>
    <property type="molecule type" value="Genomic_DNA"/>
</dbReference>
<reference evidence="1 2" key="1">
    <citation type="submission" date="2020-09" db="EMBL/GenBank/DDBJ databases">
        <title>Roseomonas.</title>
        <authorList>
            <person name="Zhu W."/>
        </authorList>
    </citation>
    <scope>NUCLEOTIDE SEQUENCE [LARGE SCALE GENOMIC DNA]</scope>
    <source>
        <strain evidence="1 2">1311</strain>
    </source>
</reference>
<gene>
    <name evidence="1" type="ORF">IAI60_16230</name>
</gene>
<keyword evidence="2" id="KW-1185">Reference proteome</keyword>
<comment type="caution">
    <text evidence="1">The sequence shown here is derived from an EMBL/GenBank/DDBJ whole genome shotgun (WGS) entry which is preliminary data.</text>
</comment>
<protein>
    <submittedName>
        <fullName evidence="1">Uncharacterized protein</fullName>
    </submittedName>
</protein>
<name>A0ABS3KFC5_9PROT</name>
<proteinExistence type="predicted"/>
<sequence length="305" mass="32831">MAWWQSSDGLGHIGDRPADILGTALTEALGESFDLDLLAGFLSSLGSALLLDPEALVLEGHAIARREMEILTAEIPPIVVPISTDMPGGMLEERLFDSLEAMAFSYRDSGVDRLPRLAEVLETLSFVARGRLREPGSGTELTLRGIRLLPPGGGAAPTRWALLRGMLLDQPDEMLVAGALADADWRLRMLGLMALGRFRLRAQGRRALKVPVPGTEAGLRDEDHRALLALRDIAAERAGLGDPRPVHSDPEVAAARAALRRDIEAMLDGVGRPRAESPAFILTVLADPASVAGQGPGLWRRWLES</sequence>